<keyword evidence="6" id="KW-0695">RNA-directed DNA polymerase</keyword>
<feature type="domain" description="Reverse transcriptase RNase H-like" evidence="8">
    <location>
        <begin position="33"/>
        <end position="111"/>
    </location>
</feature>
<dbReference type="Proteomes" id="UP001190700">
    <property type="component" value="Unassembled WGS sequence"/>
</dbReference>
<dbReference type="InterPro" id="IPR043502">
    <property type="entry name" value="DNA/RNA_pol_sf"/>
</dbReference>
<feature type="region of interest" description="Disordered" evidence="7">
    <location>
        <begin position="374"/>
        <end position="402"/>
    </location>
</feature>
<keyword evidence="2" id="KW-0548">Nucleotidyltransferase</keyword>
<sequence>MLTKNDVEWKWGPEQQWAFEELKAALVDAPDCGEGLKVIAYESRQFSTAEQNYHTGERELCGLHHCTTVTWRHYLIFTAFKLQGDHRPLESPMEPGRELSRRQARWYMDLVEVGVPRMEYVKGALLLVPDALSRTLPRLAEVDSWLDAVDTLQLAELVMESHTDAGGVQEHLDTDLPTEVTTDAGGVQEHLGADLLTEVTTDAGGVQEHLGADLLTEVTADAGGVQACPGVGLPVKVKSDAGGVPECPGADLPVEATAALMMKRHMHLIPSPLVFFQSLDVVSPECGAFVEMAVNVLQVLNQACGIERINKNADMVHSKARASFRLSNVRKAIYCFTNLVLQFKLKVSFREYLTTVLPVDEQDEVLLSFENELDSSDDELPASTAAPQEEEEEEDMDTTEPELVDHRKVFDCPTGFKALEKPATFLSSAETLTGLFILMLWEAEGWELGKLMNYAPKRSKYGKFDVDACCGPDERDRLVNRYWDDCLQERWKGLNVWCTPSRGGNHLTVEAVLCKYVQEWRLDPENTSAAFLLPDIQSRMPQWRKLFRRAGMRIEEVIPTHDSDGNPNQFFAGTNGKPQDLP</sequence>
<dbReference type="SUPFAM" id="SSF56672">
    <property type="entry name" value="DNA/RNA polymerases"/>
    <property type="match status" value="1"/>
</dbReference>
<feature type="region of interest" description="Disordered" evidence="7">
    <location>
        <begin position="559"/>
        <end position="582"/>
    </location>
</feature>
<dbReference type="PANTHER" id="PTHR34072">
    <property type="entry name" value="ENZYMATIC POLYPROTEIN-RELATED"/>
    <property type="match status" value="1"/>
</dbReference>
<evidence type="ECO:0000313" key="9">
    <source>
        <dbReference type="EMBL" id="KAK3287883.1"/>
    </source>
</evidence>
<gene>
    <name evidence="9" type="ORF">CYMTET_4616</name>
</gene>
<dbReference type="GO" id="GO:0016787">
    <property type="term" value="F:hydrolase activity"/>
    <property type="evidence" value="ECO:0007669"/>
    <property type="project" value="UniProtKB-KW"/>
</dbReference>
<name>A0AAE0LJW2_9CHLO</name>
<keyword evidence="3" id="KW-0540">Nuclease</keyword>
<reference evidence="9 10" key="1">
    <citation type="journal article" date="2015" name="Genome Biol. Evol.">
        <title>Comparative Genomics of a Bacterivorous Green Alga Reveals Evolutionary Causalities and Consequences of Phago-Mixotrophic Mode of Nutrition.</title>
        <authorList>
            <person name="Burns J.A."/>
            <person name="Paasch A."/>
            <person name="Narechania A."/>
            <person name="Kim E."/>
        </authorList>
    </citation>
    <scope>NUCLEOTIDE SEQUENCE [LARGE SCALE GENOMIC DNA]</scope>
    <source>
        <strain evidence="9 10">PLY_AMNH</strain>
    </source>
</reference>
<evidence type="ECO:0000256" key="1">
    <source>
        <dbReference type="ARBA" id="ARBA00022679"/>
    </source>
</evidence>
<keyword evidence="1" id="KW-0808">Transferase</keyword>
<keyword evidence="10" id="KW-1185">Reference proteome</keyword>
<organism evidence="9 10">
    <name type="scientific">Cymbomonas tetramitiformis</name>
    <dbReference type="NCBI Taxonomy" id="36881"/>
    <lineage>
        <taxon>Eukaryota</taxon>
        <taxon>Viridiplantae</taxon>
        <taxon>Chlorophyta</taxon>
        <taxon>Pyramimonadophyceae</taxon>
        <taxon>Pyramimonadales</taxon>
        <taxon>Pyramimonadaceae</taxon>
        <taxon>Cymbomonas</taxon>
    </lineage>
</organism>
<proteinExistence type="predicted"/>
<dbReference type="Pfam" id="PF17917">
    <property type="entry name" value="RT_RNaseH"/>
    <property type="match status" value="1"/>
</dbReference>
<comment type="caution">
    <text evidence="9">The sequence shown here is derived from an EMBL/GenBank/DDBJ whole genome shotgun (WGS) entry which is preliminary data.</text>
</comment>
<accession>A0AAE0LJW2</accession>
<keyword evidence="4" id="KW-0255">Endonuclease</keyword>
<evidence type="ECO:0000256" key="2">
    <source>
        <dbReference type="ARBA" id="ARBA00022695"/>
    </source>
</evidence>
<evidence type="ECO:0000256" key="3">
    <source>
        <dbReference type="ARBA" id="ARBA00022722"/>
    </source>
</evidence>
<feature type="compositionally biased region" description="Acidic residues" evidence="7">
    <location>
        <begin position="388"/>
        <end position="402"/>
    </location>
</feature>
<evidence type="ECO:0000259" key="8">
    <source>
        <dbReference type="Pfam" id="PF17917"/>
    </source>
</evidence>
<keyword evidence="5" id="KW-0378">Hydrolase</keyword>
<evidence type="ECO:0000256" key="4">
    <source>
        <dbReference type="ARBA" id="ARBA00022759"/>
    </source>
</evidence>
<dbReference type="GO" id="GO:0003964">
    <property type="term" value="F:RNA-directed DNA polymerase activity"/>
    <property type="evidence" value="ECO:0007669"/>
    <property type="project" value="UniProtKB-KW"/>
</dbReference>
<dbReference type="EMBL" id="LGRX02000657">
    <property type="protein sequence ID" value="KAK3287883.1"/>
    <property type="molecule type" value="Genomic_DNA"/>
</dbReference>
<evidence type="ECO:0000256" key="7">
    <source>
        <dbReference type="SAM" id="MobiDB-lite"/>
    </source>
</evidence>
<evidence type="ECO:0000313" key="10">
    <source>
        <dbReference type="Proteomes" id="UP001190700"/>
    </source>
</evidence>
<dbReference type="InterPro" id="IPR041373">
    <property type="entry name" value="RT_RNaseH"/>
</dbReference>
<dbReference type="AlphaFoldDB" id="A0AAE0LJW2"/>
<evidence type="ECO:0000256" key="5">
    <source>
        <dbReference type="ARBA" id="ARBA00022801"/>
    </source>
</evidence>
<dbReference type="CDD" id="cd09274">
    <property type="entry name" value="RNase_HI_RT_Ty3"/>
    <property type="match status" value="1"/>
</dbReference>
<protein>
    <recommendedName>
        <fullName evidence="8">Reverse transcriptase RNase H-like domain-containing protein</fullName>
    </recommendedName>
</protein>
<dbReference type="GO" id="GO:0004519">
    <property type="term" value="F:endonuclease activity"/>
    <property type="evidence" value="ECO:0007669"/>
    <property type="project" value="UniProtKB-KW"/>
</dbReference>
<evidence type="ECO:0000256" key="6">
    <source>
        <dbReference type="ARBA" id="ARBA00022918"/>
    </source>
</evidence>